<keyword evidence="1" id="KW-0472">Membrane</keyword>
<dbReference type="InterPro" id="IPR055568">
    <property type="entry name" value="DUF7144"/>
</dbReference>
<name>A0A1G9R5S6_ALLAB</name>
<keyword evidence="1" id="KW-0812">Transmembrane</keyword>
<evidence type="ECO:0000256" key="1">
    <source>
        <dbReference type="SAM" id="Phobius"/>
    </source>
</evidence>
<evidence type="ECO:0000259" key="2">
    <source>
        <dbReference type="Pfam" id="PF23636"/>
    </source>
</evidence>
<evidence type="ECO:0000313" key="4">
    <source>
        <dbReference type="Proteomes" id="UP000183376"/>
    </source>
</evidence>
<dbReference type="OrthoDB" id="4482242at2"/>
<keyword evidence="4" id="KW-1185">Reference proteome</keyword>
<evidence type="ECO:0000313" key="3">
    <source>
        <dbReference type="EMBL" id="SDM18639.1"/>
    </source>
</evidence>
<accession>A0A1G9R5S6</accession>
<proteinExistence type="predicted"/>
<feature type="transmembrane region" description="Helical" evidence="1">
    <location>
        <begin position="96"/>
        <end position="113"/>
    </location>
</feature>
<dbReference type="Pfam" id="PF23636">
    <property type="entry name" value="DUF7144"/>
    <property type="match status" value="1"/>
</dbReference>
<feature type="domain" description="DUF7144" evidence="2">
    <location>
        <begin position="27"/>
        <end position="141"/>
    </location>
</feature>
<keyword evidence="1" id="KW-1133">Transmembrane helix</keyword>
<feature type="transmembrane region" description="Helical" evidence="1">
    <location>
        <begin position="71"/>
        <end position="91"/>
    </location>
</feature>
<dbReference type="Proteomes" id="UP000183376">
    <property type="component" value="Chromosome I"/>
</dbReference>
<feature type="transmembrane region" description="Helical" evidence="1">
    <location>
        <begin position="119"/>
        <end position="138"/>
    </location>
</feature>
<dbReference type="eggNOG" id="ENOG5032TA6">
    <property type="taxonomic scope" value="Bacteria"/>
</dbReference>
<dbReference type="EMBL" id="LT629701">
    <property type="protein sequence ID" value="SDM18639.1"/>
    <property type="molecule type" value="Genomic_DNA"/>
</dbReference>
<dbReference type="AlphaFoldDB" id="A0A1G9R5S6"/>
<feature type="transmembrane region" description="Helical" evidence="1">
    <location>
        <begin position="21"/>
        <end position="51"/>
    </location>
</feature>
<protein>
    <recommendedName>
        <fullName evidence="2">DUF7144 domain-containing protein</fullName>
    </recommendedName>
</protein>
<reference evidence="3 4" key="1">
    <citation type="submission" date="2016-10" db="EMBL/GenBank/DDBJ databases">
        <authorList>
            <person name="de Groot N.N."/>
        </authorList>
    </citation>
    <scope>NUCLEOTIDE SEQUENCE [LARGE SCALE GENOMIC DNA]</scope>
    <source>
        <strain evidence="3 4">DSM 44149</strain>
    </source>
</reference>
<gene>
    <name evidence="3" type="ORF">SAMN04489726_0244</name>
</gene>
<dbReference type="STRING" id="211114.SAMN04489726_0244"/>
<dbReference type="RefSeq" id="WP_030429312.1">
    <property type="nucleotide sequence ID" value="NZ_JOEF01000006.1"/>
</dbReference>
<organism evidence="3 4">
    <name type="scientific">Allokutzneria albata</name>
    <name type="common">Kibdelosporangium albatum</name>
    <dbReference type="NCBI Taxonomy" id="211114"/>
    <lineage>
        <taxon>Bacteria</taxon>
        <taxon>Bacillati</taxon>
        <taxon>Actinomycetota</taxon>
        <taxon>Actinomycetes</taxon>
        <taxon>Pseudonocardiales</taxon>
        <taxon>Pseudonocardiaceae</taxon>
        <taxon>Allokutzneria</taxon>
    </lineage>
</organism>
<sequence>MHNSEFGADTLRSDVTSGRKATLWVGWLLFAGAMMTLVGAFHAIAGVMALIRRDYFVVAPDGLVVQVSYTSWGWVHLLAGVVTVFAGIGVIRGQKWARVFGMVLAGLGALLNFAFLPAYPVWCTVMIAIDVLVIYALAVHGDEVRALG</sequence>